<dbReference type="STRING" id="29485.CH64_433"/>
<accession>A0A0U1HSI1</accession>
<dbReference type="EMBL" id="CP009787">
    <property type="protein sequence ID" value="AJJ10988.1"/>
    <property type="molecule type" value="Genomic_DNA"/>
</dbReference>
<sequence length="126" mass="14097">MAFFVFITNRYEIMVSGSGEIKNPKSASMENIFQYTLIKSHNAVKLLILLSKCLTEKPIGLLSSVFFCCAIVMLRLCNVGVYDERLHHNMTAGKAPAPILKPWLLPGFFAYGLSNLSDSRIFCKSD</sequence>
<protein>
    <submittedName>
        <fullName evidence="2">Uncharacterized protein</fullName>
    </submittedName>
</protein>
<evidence type="ECO:0000313" key="2">
    <source>
        <dbReference type="EMBL" id="CQI90021.1"/>
    </source>
</evidence>
<organism evidence="2 4">
    <name type="scientific">Yersinia rohdei</name>
    <dbReference type="NCBI Taxonomy" id="29485"/>
    <lineage>
        <taxon>Bacteria</taxon>
        <taxon>Pseudomonadati</taxon>
        <taxon>Pseudomonadota</taxon>
        <taxon>Gammaproteobacteria</taxon>
        <taxon>Enterobacterales</taxon>
        <taxon>Yersiniaceae</taxon>
        <taxon>Yersinia</taxon>
    </lineage>
</organism>
<proteinExistence type="predicted"/>
<evidence type="ECO:0000313" key="3">
    <source>
        <dbReference type="Proteomes" id="UP000031914"/>
    </source>
</evidence>
<evidence type="ECO:0000313" key="1">
    <source>
        <dbReference type="EMBL" id="AJJ10988.1"/>
    </source>
</evidence>
<dbReference type="KEGG" id="yro:CH64_433"/>
<keyword evidence="3" id="KW-1185">Reference proteome</keyword>
<dbReference type="Proteomes" id="UP000031914">
    <property type="component" value="Chromosome"/>
</dbReference>
<gene>
    <name evidence="1" type="ORF">CH64_433</name>
    <name evidence="2" type="ORF">ERS008555_01903</name>
</gene>
<dbReference type="AlphaFoldDB" id="A0A0U1HSI1"/>
<dbReference type="EMBL" id="CTKE01000008">
    <property type="protein sequence ID" value="CQI90021.1"/>
    <property type="molecule type" value="Genomic_DNA"/>
</dbReference>
<reference evidence="1 3" key="1">
    <citation type="journal article" date="2015" name="Genome Announc.">
        <title>Thirty-Two Complete Genome Assemblies of Nine Yersinia Species, Including Y. pestis, Y. pseudotuberculosis, and Y. enterocolitica.</title>
        <authorList>
            <person name="Johnson S.L."/>
            <person name="Daligault H.E."/>
            <person name="Davenport K.W."/>
            <person name="Jaissle J."/>
            <person name="Frey K.G."/>
            <person name="Ladner J.T."/>
            <person name="Broomall S.M."/>
            <person name="Bishop-Lilly K.A."/>
            <person name="Bruce D.C."/>
            <person name="Coyne S.R."/>
            <person name="Gibbons H.S."/>
            <person name="Lo C.C."/>
            <person name="Munk A.C."/>
            <person name="Rosenzweig C.N."/>
            <person name="Koroleva G.I."/>
            <person name="Palacios G.F."/>
            <person name="Redden C.L."/>
            <person name="Xu Y."/>
            <person name="Minogue T.D."/>
            <person name="Chain P.S."/>
        </authorList>
    </citation>
    <scope>NUCLEOTIDE SEQUENCE [LARGE SCALE GENOMIC DNA]</scope>
    <source>
        <strain evidence="1 3">YRA</strain>
    </source>
</reference>
<dbReference type="Proteomes" id="UP000042054">
    <property type="component" value="Unassembled WGS sequence"/>
</dbReference>
<evidence type="ECO:0000313" key="4">
    <source>
        <dbReference type="Proteomes" id="UP000042054"/>
    </source>
</evidence>
<name>A0A0U1HSI1_YERRO</name>
<reference evidence="2 4" key="2">
    <citation type="submission" date="2015-03" db="EMBL/GenBank/DDBJ databases">
        <authorList>
            <person name="Murphy D."/>
        </authorList>
    </citation>
    <scope>NUCLEOTIDE SEQUENCE [LARGE SCALE GENOMIC DNA]</scope>
    <source>
        <strain evidence="2 4">68/02</strain>
    </source>
</reference>